<dbReference type="PANTHER" id="PTHR30477">
    <property type="entry name" value="ABC-TRANSPORTER METAL-BINDING PROTEIN"/>
    <property type="match status" value="1"/>
</dbReference>
<dbReference type="PANTHER" id="PTHR30477:SF21">
    <property type="entry name" value="ABC-3 PROTEIN"/>
    <property type="match status" value="1"/>
</dbReference>
<evidence type="ECO:0000313" key="8">
    <source>
        <dbReference type="EMBL" id="ROR65658.1"/>
    </source>
</evidence>
<feature type="transmembrane region" description="Helical" evidence="7">
    <location>
        <begin position="7"/>
        <end position="31"/>
    </location>
</feature>
<dbReference type="Proteomes" id="UP000275456">
    <property type="component" value="Unassembled WGS sequence"/>
</dbReference>
<organism evidence="8 9">
    <name type="scientific">Agrococcus jenensis</name>
    <dbReference type="NCBI Taxonomy" id="46353"/>
    <lineage>
        <taxon>Bacteria</taxon>
        <taxon>Bacillati</taxon>
        <taxon>Actinomycetota</taxon>
        <taxon>Actinomycetes</taxon>
        <taxon>Micrococcales</taxon>
        <taxon>Microbacteriaceae</taxon>
        <taxon>Agrococcus</taxon>
    </lineage>
</organism>
<comment type="caution">
    <text evidence="8">The sequence shown here is derived from an EMBL/GenBank/DDBJ whole genome shotgun (WGS) entry which is preliminary data.</text>
</comment>
<accession>A0A3N2ARW0</accession>
<evidence type="ECO:0000256" key="4">
    <source>
        <dbReference type="ARBA" id="ARBA00022989"/>
    </source>
</evidence>
<evidence type="ECO:0000256" key="7">
    <source>
        <dbReference type="SAM" id="Phobius"/>
    </source>
</evidence>
<dbReference type="GO" id="GO:0043190">
    <property type="term" value="C:ATP-binding cassette (ABC) transporter complex"/>
    <property type="evidence" value="ECO:0007669"/>
    <property type="project" value="InterPro"/>
</dbReference>
<evidence type="ECO:0000256" key="2">
    <source>
        <dbReference type="ARBA" id="ARBA00008034"/>
    </source>
</evidence>
<protein>
    <submittedName>
        <fullName evidence="8">ABC-type Mn2+/Zn2+ transport system permease subunit</fullName>
    </submittedName>
</protein>
<dbReference type="GO" id="GO:0055085">
    <property type="term" value="P:transmembrane transport"/>
    <property type="evidence" value="ECO:0007669"/>
    <property type="project" value="InterPro"/>
</dbReference>
<evidence type="ECO:0000256" key="6">
    <source>
        <dbReference type="RuleBase" id="RU003943"/>
    </source>
</evidence>
<evidence type="ECO:0000256" key="3">
    <source>
        <dbReference type="ARBA" id="ARBA00022692"/>
    </source>
</evidence>
<dbReference type="Pfam" id="PF00950">
    <property type="entry name" value="ABC-3"/>
    <property type="match status" value="1"/>
</dbReference>
<dbReference type="RefSeq" id="WP_245989762.1">
    <property type="nucleotide sequence ID" value="NZ_RKHJ01000001.1"/>
</dbReference>
<dbReference type="InterPro" id="IPR037294">
    <property type="entry name" value="ABC_BtuC-like"/>
</dbReference>
<comment type="subcellular location">
    <subcellularLocation>
        <location evidence="6">Cell membrane</location>
        <topology evidence="6">Multi-pass membrane protein</topology>
    </subcellularLocation>
    <subcellularLocation>
        <location evidence="1">Membrane</location>
        <topology evidence="1">Multi-pass membrane protein</topology>
    </subcellularLocation>
</comment>
<dbReference type="SUPFAM" id="SSF81345">
    <property type="entry name" value="ABC transporter involved in vitamin B12 uptake, BtuC"/>
    <property type="match status" value="1"/>
</dbReference>
<evidence type="ECO:0000256" key="1">
    <source>
        <dbReference type="ARBA" id="ARBA00004141"/>
    </source>
</evidence>
<keyword evidence="5 7" id="KW-0472">Membrane</keyword>
<keyword evidence="6" id="KW-0813">Transport</keyword>
<evidence type="ECO:0000313" key="9">
    <source>
        <dbReference type="Proteomes" id="UP000275456"/>
    </source>
</evidence>
<dbReference type="InterPro" id="IPR001626">
    <property type="entry name" value="ABC_TroCD"/>
</dbReference>
<keyword evidence="3 6" id="KW-0812">Transmembrane</keyword>
<reference evidence="8 9" key="1">
    <citation type="submission" date="2018-11" db="EMBL/GenBank/DDBJ databases">
        <title>Sequencing the genomes of 1000 actinobacteria strains.</title>
        <authorList>
            <person name="Klenk H.-P."/>
        </authorList>
    </citation>
    <scope>NUCLEOTIDE SEQUENCE [LARGE SCALE GENOMIC DNA]</scope>
    <source>
        <strain evidence="8 9">DSM 9580</strain>
    </source>
</reference>
<evidence type="ECO:0000256" key="5">
    <source>
        <dbReference type="ARBA" id="ARBA00023136"/>
    </source>
</evidence>
<feature type="transmembrane region" description="Helical" evidence="7">
    <location>
        <begin position="87"/>
        <end position="111"/>
    </location>
</feature>
<keyword evidence="9" id="KW-1185">Reference proteome</keyword>
<dbReference type="EMBL" id="RKHJ01000001">
    <property type="protein sequence ID" value="ROR65658.1"/>
    <property type="molecule type" value="Genomic_DNA"/>
</dbReference>
<feature type="transmembrane region" description="Helical" evidence="7">
    <location>
        <begin position="117"/>
        <end position="146"/>
    </location>
</feature>
<name>A0A3N2ARW0_9MICO</name>
<sequence length="280" mass="28163">MMPQLDFFALAMLEVVLAGALAGIVGVLVVLRERAFFTMSLTHATFPGAVAAAMLGGSVPIGAAVAAVALIAVAVGIGRIRSQGPAVASGVMLTAGFALGALLQSLAPLAIDVESFLVGQVLAVTGADVGLTAVLLVAAAAVWALAGRHLVFSSADEAGYRRAGMRPWIPETVSLALIAGTVVAIMPVVGAILGVALIVAPAAAARLVVRDWRWMLVLAPAIGITSGVVGLLASRWLDLAAGGAIALVAALLYGAAWLVGSARDRARPTAVRATIEARTP</sequence>
<keyword evidence="4 7" id="KW-1133">Transmembrane helix</keyword>
<proteinExistence type="inferred from homology"/>
<comment type="similarity">
    <text evidence="2 6">Belongs to the ABC-3 integral membrane protein family.</text>
</comment>
<gene>
    <name evidence="8" type="ORF">EDD26_1027</name>
</gene>
<dbReference type="Gene3D" id="1.10.3470.10">
    <property type="entry name" value="ABC transporter involved in vitamin B12 uptake, BtuC"/>
    <property type="match status" value="1"/>
</dbReference>
<feature type="transmembrane region" description="Helical" evidence="7">
    <location>
        <begin position="51"/>
        <end position="75"/>
    </location>
</feature>
<feature type="transmembrane region" description="Helical" evidence="7">
    <location>
        <begin position="216"/>
        <end position="233"/>
    </location>
</feature>
<feature type="transmembrane region" description="Helical" evidence="7">
    <location>
        <begin position="239"/>
        <end position="259"/>
    </location>
</feature>
<dbReference type="AlphaFoldDB" id="A0A3N2ARW0"/>